<comment type="subcellular location">
    <subcellularLocation>
        <location evidence="13">Cytoplasm</location>
    </subcellularLocation>
</comment>
<evidence type="ECO:0000259" key="15">
    <source>
        <dbReference type="Pfam" id="PF05173"/>
    </source>
</evidence>
<comment type="pathway">
    <text evidence="9 13">Amino-acid biosynthesis; L-lysine biosynthesis via DAP pathway; (S)-tetrahydrodipicolinate from L-aspartate: step 4/4.</text>
</comment>
<comment type="function">
    <text evidence="13">Catalyzes the conversion of 4-hydroxy-tetrahydrodipicolinate (HTPA) to tetrahydrodipicolinate.</text>
</comment>
<dbReference type="CDD" id="cd02274">
    <property type="entry name" value="DHDPR_N"/>
    <property type="match status" value="1"/>
</dbReference>
<feature type="binding site" evidence="13">
    <location>
        <begin position="86"/>
        <end position="88"/>
    </location>
    <ligand>
        <name>NAD(+)</name>
        <dbReference type="ChEBI" id="CHEBI:57540"/>
    </ligand>
</feature>
<dbReference type="PROSITE" id="PS01298">
    <property type="entry name" value="DAPB"/>
    <property type="match status" value="1"/>
</dbReference>
<keyword evidence="4 13" id="KW-0521">NADP</keyword>
<evidence type="ECO:0000313" key="16">
    <source>
        <dbReference type="EMBL" id="CBE69365.1"/>
    </source>
</evidence>
<gene>
    <name evidence="13 16" type="primary">dapB</name>
    <name evidence="16" type="ORF">DAMO_2315</name>
</gene>
<reference evidence="16 17" key="1">
    <citation type="journal article" date="2010" name="Nature">
        <title>Nitrite-driven anaerobic methane oxidation by oxygenic bacteria.</title>
        <authorList>
            <person name="Ettwig K.F."/>
            <person name="Butler M.K."/>
            <person name="Le Paslier D."/>
            <person name="Pelletier E."/>
            <person name="Mangenot S."/>
            <person name="Kuypers M.M.M."/>
            <person name="Schreiber F."/>
            <person name="Dutilh B.E."/>
            <person name="Zedelius J."/>
            <person name="de Beer D."/>
            <person name="Gloerich J."/>
            <person name="Wessels H.J.C.T."/>
            <person name="van Allen T."/>
            <person name="Luesken F."/>
            <person name="Wu M."/>
            <person name="van de Pas-Schoonen K.T."/>
            <person name="Op den Camp H.J.M."/>
            <person name="Janssen-Megens E.M."/>
            <person name="Francoijs K-J."/>
            <person name="Stunnenberg H."/>
            <person name="Weissenbach J."/>
            <person name="Jetten M.S.M."/>
            <person name="Strous M."/>
        </authorList>
    </citation>
    <scope>NUCLEOTIDE SEQUENCE [LARGE SCALE GENOMIC DNA]</scope>
</reference>
<keyword evidence="5 13" id="KW-0220">Diaminopimelate biosynthesis</keyword>
<dbReference type="PANTHER" id="PTHR20836:SF0">
    <property type="entry name" value="4-HYDROXY-TETRAHYDRODIPICOLINATE REDUCTASE 1, CHLOROPLASTIC-RELATED"/>
    <property type="match status" value="1"/>
</dbReference>
<dbReference type="SUPFAM" id="SSF51735">
    <property type="entry name" value="NAD(P)-binding Rossmann-fold domains"/>
    <property type="match status" value="1"/>
</dbReference>
<dbReference type="Pfam" id="PF01113">
    <property type="entry name" value="DapB_N"/>
    <property type="match status" value="1"/>
</dbReference>
<dbReference type="eggNOG" id="COG0289">
    <property type="taxonomic scope" value="Bacteria"/>
</dbReference>
<evidence type="ECO:0000256" key="8">
    <source>
        <dbReference type="ARBA" id="ARBA00023154"/>
    </source>
</evidence>
<dbReference type="HAMAP" id="MF_00102">
    <property type="entry name" value="DapB"/>
    <property type="match status" value="1"/>
</dbReference>
<dbReference type="Gene3D" id="3.30.360.10">
    <property type="entry name" value="Dihydrodipicolinate Reductase, domain 2"/>
    <property type="match status" value="1"/>
</dbReference>
<dbReference type="GO" id="GO:0009089">
    <property type="term" value="P:lysine biosynthetic process via diaminopimelate"/>
    <property type="evidence" value="ECO:0007669"/>
    <property type="project" value="UniProtKB-UniRule"/>
</dbReference>
<comment type="caution">
    <text evidence="13">Lacks conserved residue(s) required for the propagation of feature annotation.</text>
</comment>
<comment type="catalytic activity">
    <reaction evidence="12 13">
        <text>(S)-2,3,4,5-tetrahydrodipicolinate + NAD(+) + H2O = (2S,4S)-4-hydroxy-2,3,4,5-tetrahydrodipicolinate + NADH + H(+)</text>
        <dbReference type="Rhea" id="RHEA:35323"/>
        <dbReference type="ChEBI" id="CHEBI:15377"/>
        <dbReference type="ChEBI" id="CHEBI:15378"/>
        <dbReference type="ChEBI" id="CHEBI:16845"/>
        <dbReference type="ChEBI" id="CHEBI:57540"/>
        <dbReference type="ChEBI" id="CHEBI:57945"/>
        <dbReference type="ChEBI" id="CHEBI:67139"/>
        <dbReference type="EC" id="1.17.1.8"/>
    </reaction>
</comment>
<dbReference type="UniPathway" id="UPA00034">
    <property type="reaction ID" value="UER00018"/>
</dbReference>
<dbReference type="GO" id="GO:0050661">
    <property type="term" value="F:NADP binding"/>
    <property type="evidence" value="ECO:0007669"/>
    <property type="project" value="UniProtKB-UniRule"/>
</dbReference>
<feature type="active site" description="Proton donor/acceptor" evidence="13">
    <location>
        <position position="143"/>
    </location>
</feature>
<dbReference type="STRING" id="671143.DAMO_2315"/>
<evidence type="ECO:0000256" key="11">
    <source>
        <dbReference type="ARBA" id="ARBA00049080"/>
    </source>
</evidence>
<dbReference type="InterPro" id="IPR022663">
    <property type="entry name" value="DapB_C"/>
</dbReference>
<dbReference type="Gene3D" id="3.40.50.720">
    <property type="entry name" value="NAD(P)-binding Rossmann-like Domain"/>
    <property type="match status" value="1"/>
</dbReference>
<evidence type="ECO:0000256" key="2">
    <source>
        <dbReference type="ARBA" id="ARBA00022490"/>
    </source>
</evidence>
<dbReference type="FunFam" id="3.30.360.10:FF:000004">
    <property type="entry name" value="4-hydroxy-tetrahydrodipicolinate reductase"/>
    <property type="match status" value="1"/>
</dbReference>
<evidence type="ECO:0000256" key="9">
    <source>
        <dbReference type="ARBA" id="ARBA00037922"/>
    </source>
</evidence>
<dbReference type="InterPro" id="IPR023940">
    <property type="entry name" value="DHDPR_bac"/>
</dbReference>
<evidence type="ECO:0000259" key="14">
    <source>
        <dbReference type="Pfam" id="PF01113"/>
    </source>
</evidence>
<dbReference type="GO" id="GO:0051287">
    <property type="term" value="F:NAD binding"/>
    <property type="evidence" value="ECO:0007669"/>
    <property type="project" value="UniProtKB-UniRule"/>
</dbReference>
<keyword evidence="6 13" id="KW-0560">Oxidoreductase</keyword>
<dbReference type="KEGG" id="mox:DAMO_2315"/>
<evidence type="ECO:0000313" key="17">
    <source>
        <dbReference type="Proteomes" id="UP000006898"/>
    </source>
</evidence>
<proteinExistence type="inferred from homology"/>
<dbReference type="GO" id="GO:0016726">
    <property type="term" value="F:oxidoreductase activity, acting on CH or CH2 groups, NAD or NADP as acceptor"/>
    <property type="evidence" value="ECO:0007669"/>
    <property type="project" value="UniProtKB-UniRule"/>
</dbReference>
<sequence>MGGRIIAMIREASDFILAGAVEQPNSASIGRDAGEVTGIGTLGIPIVGDLGAVVSEAQVVIDFTAPQAAMIHLAIAAQAKVPVVVGTTGFSVADLDKTREIGSSVPCVLSPNMSIGVNVLFKVLAQVASALGEAYDVEIVETHHRFKKDAPSGTALKMAQVVAEALGRDLDATGIYGRKGLVGERGKEEIAIHALRAGDVVGDHTVIFGGMGERIEMTHRAHSRDNFAHGALRAAHWVIGRPPGLYDMQDVLGLKEALKVDRLKAEGR</sequence>
<dbReference type="HOGENOM" id="CLU_047479_2_1_0"/>
<dbReference type="PIRSF" id="PIRSF000161">
    <property type="entry name" value="DHPR"/>
    <property type="match status" value="1"/>
</dbReference>
<feature type="binding site" evidence="13">
    <location>
        <begin position="110"/>
        <end position="113"/>
    </location>
    <ligand>
        <name>NAD(+)</name>
        <dbReference type="ChEBI" id="CHEBI:57540"/>
    </ligand>
</feature>
<evidence type="ECO:0000256" key="3">
    <source>
        <dbReference type="ARBA" id="ARBA00022605"/>
    </source>
</evidence>
<dbReference type="EMBL" id="FP565575">
    <property type="protein sequence ID" value="CBE69365.1"/>
    <property type="molecule type" value="Genomic_DNA"/>
</dbReference>
<dbReference type="PANTHER" id="PTHR20836">
    <property type="entry name" value="DIHYDRODIPICOLINATE REDUCTASE"/>
    <property type="match status" value="1"/>
</dbReference>
<keyword evidence="2 13" id="KW-0963">Cytoplasm</keyword>
<dbReference type="GO" id="GO:0005829">
    <property type="term" value="C:cytosol"/>
    <property type="evidence" value="ECO:0007669"/>
    <property type="project" value="TreeGrafter"/>
</dbReference>
<evidence type="ECO:0000256" key="7">
    <source>
        <dbReference type="ARBA" id="ARBA00023027"/>
    </source>
</evidence>
<dbReference type="InterPro" id="IPR036291">
    <property type="entry name" value="NAD(P)-bd_dom_sf"/>
</dbReference>
<feature type="active site" description="Proton donor" evidence="13">
    <location>
        <position position="147"/>
    </location>
</feature>
<dbReference type="InterPro" id="IPR000846">
    <property type="entry name" value="DapB_N"/>
</dbReference>
<dbReference type="InterPro" id="IPR022664">
    <property type="entry name" value="DapB_N_CS"/>
</dbReference>
<keyword evidence="7 13" id="KW-0520">NAD</keyword>
<comment type="similarity">
    <text evidence="1 13">Belongs to the DapB family.</text>
</comment>
<feature type="domain" description="Dihydrodipicolinate reductase N-terminal" evidence="14">
    <location>
        <begin position="1"/>
        <end position="113"/>
    </location>
</feature>
<comment type="catalytic activity">
    <reaction evidence="11 13">
        <text>(S)-2,3,4,5-tetrahydrodipicolinate + NADP(+) + H2O = (2S,4S)-4-hydroxy-2,3,4,5-tetrahydrodipicolinate + NADPH + H(+)</text>
        <dbReference type="Rhea" id="RHEA:35331"/>
        <dbReference type="ChEBI" id="CHEBI:15377"/>
        <dbReference type="ChEBI" id="CHEBI:15378"/>
        <dbReference type="ChEBI" id="CHEBI:16845"/>
        <dbReference type="ChEBI" id="CHEBI:57783"/>
        <dbReference type="ChEBI" id="CHEBI:58349"/>
        <dbReference type="ChEBI" id="CHEBI:67139"/>
        <dbReference type="EC" id="1.17.1.8"/>
    </reaction>
</comment>
<name>D5MIK8_METO1</name>
<accession>D5MIK8</accession>
<keyword evidence="8 13" id="KW-0457">Lysine biosynthesis</keyword>
<dbReference type="Pfam" id="PF05173">
    <property type="entry name" value="DapB_C"/>
    <property type="match status" value="1"/>
</dbReference>
<evidence type="ECO:0000256" key="10">
    <source>
        <dbReference type="ARBA" id="ARBA00038983"/>
    </source>
</evidence>
<keyword evidence="3 13" id="KW-0028">Amino-acid biosynthesis</keyword>
<comment type="subunit">
    <text evidence="13">Homotetramer.</text>
</comment>
<evidence type="ECO:0000256" key="12">
    <source>
        <dbReference type="ARBA" id="ARBA00049396"/>
    </source>
</evidence>
<feature type="domain" description="Dihydrodipicolinate reductase C-terminal" evidence="15">
    <location>
        <begin position="116"/>
        <end position="252"/>
    </location>
</feature>
<dbReference type="GO" id="GO:0008839">
    <property type="term" value="F:4-hydroxy-tetrahydrodipicolinate reductase"/>
    <property type="evidence" value="ECO:0007669"/>
    <property type="project" value="UniProtKB-UniRule"/>
</dbReference>
<evidence type="ECO:0000256" key="4">
    <source>
        <dbReference type="ARBA" id="ARBA00022857"/>
    </source>
</evidence>
<dbReference type="SUPFAM" id="SSF55347">
    <property type="entry name" value="Glyceraldehyde-3-phosphate dehydrogenase-like, C-terminal domain"/>
    <property type="match status" value="1"/>
</dbReference>
<evidence type="ECO:0000256" key="6">
    <source>
        <dbReference type="ARBA" id="ARBA00023002"/>
    </source>
</evidence>
<comment type="caution">
    <text evidence="13">Was originally thought to be a dihydrodipicolinate reductase (DHDPR), catalyzing the conversion of dihydrodipicolinate to tetrahydrodipicolinate. However, it was shown in E.coli that the substrate of the enzymatic reaction is not dihydrodipicolinate (DHDP) but in fact (2S,4S)-4-hydroxy-2,3,4,5-tetrahydrodipicolinic acid (HTPA), the product released by the DapA-catalyzed reaction.</text>
</comment>
<evidence type="ECO:0000256" key="1">
    <source>
        <dbReference type="ARBA" id="ARBA00006642"/>
    </source>
</evidence>
<dbReference type="AlphaFoldDB" id="D5MIK8"/>
<dbReference type="Proteomes" id="UP000006898">
    <property type="component" value="Chromosome"/>
</dbReference>
<dbReference type="PATRIC" id="fig|671143.5.peg.2041"/>
<evidence type="ECO:0000256" key="13">
    <source>
        <dbReference type="HAMAP-Rule" id="MF_00102"/>
    </source>
</evidence>
<evidence type="ECO:0000256" key="5">
    <source>
        <dbReference type="ARBA" id="ARBA00022915"/>
    </source>
</evidence>
<feature type="binding site" evidence="13">
    <location>
        <begin position="153"/>
        <end position="154"/>
    </location>
    <ligand>
        <name>(S)-2,3,4,5-tetrahydrodipicolinate</name>
        <dbReference type="ChEBI" id="CHEBI:16845"/>
    </ligand>
</feature>
<protein>
    <recommendedName>
        <fullName evidence="10 13">4-hydroxy-tetrahydrodipicolinate reductase</fullName>
        <shortName evidence="13">HTPA reductase</shortName>
        <ecNumber evidence="10 13">1.17.1.8</ecNumber>
    </recommendedName>
</protein>
<dbReference type="NCBIfam" id="TIGR00036">
    <property type="entry name" value="dapB"/>
    <property type="match status" value="1"/>
</dbReference>
<dbReference type="GO" id="GO:0019877">
    <property type="term" value="P:diaminopimelate biosynthetic process"/>
    <property type="evidence" value="ECO:0007669"/>
    <property type="project" value="UniProtKB-UniRule"/>
</dbReference>
<dbReference type="EC" id="1.17.1.8" evidence="10 13"/>
<organism evidence="16 17">
    <name type="scientific">Methylomirabilis oxygeniifera</name>
    <dbReference type="NCBI Taxonomy" id="671143"/>
    <lineage>
        <taxon>Bacteria</taxon>
        <taxon>Candidatus Methylomirabilota</taxon>
        <taxon>Candidatus Methylomirabilia</taxon>
        <taxon>Candidatus Methylomirabilales</taxon>
        <taxon>Candidatus Methylomirabilaceae</taxon>
        <taxon>Candidatus Methylomirabilis</taxon>
    </lineage>
</organism>
<feature type="binding site" evidence="13">
    <location>
        <position position="144"/>
    </location>
    <ligand>
        <name>(S)-2,3,4,5-tetrahydrodipicolinate</name>
        <dbReference type="ChEBI" id="CHEBI:16845"/>
    </ligand>
</feature>